<dbReference type="EMBL" id="LNIX01000013">
    <property type="protein sequence ID" value="OXA47253.1"/>
    <property type="molecule type" value="Genomic_DNA"/>
</dbReference>
<dbReference type="Proteomes" id="UP000198287">
    <property type="component" value="Unassembled WGS sequence"/>
</dbReference>
<dbReference type="AlphaFoldDB" id="A0A226DPV8"/>
<protein>
    <recommendedName>
        <fullName evidence="5">F-box domain-containing protein</fullName>
    </recommendedName>
</protein>
<keyword evidence="1" id="KW-1133">Transmembrane helix</keyword>
<evidence type="ECO:0000256" key="2">
    <source>
        <dbReference type="SAM" id="SignalP"/>
    </source>
</evidence>
<name>A0A226DPV8_FOLCA</name>
<evidence type="ECO:0008006" key="5">
    <source>
        <dbReference type="Google" id="ProtNLM"/>
    </source>
</evidence>
<keyword evidence="1" id="KW-0812">Transmembrane</keyword>
<accession>A0A226DPV8</accession>
<evidence type="ECO:0000256" key="1">
    <source>
        <dbReference type="SAM" id="Phobius"/>
    </source>
</evidence>
<feature type="transmembrane region" description="Helical" evidence="1">
    <location>
        <begin position="365"/>
        <end position="385"/>
    </location>
</feature>
<dbReference type="SUPFAM" id="SSF52047">
    <property type="entry name" value="RNI-like"/>
    <property type="match status" value="1"/>
</dbReference>
<evidence type="ECO:0000313" key="3">
    <source>
        <dbReference type="EMBL" id="OXA47253.1"/>
    </source>
</evidence>
<feature type="chain" id="PRO_5012240238" description="F-box domain-containing protein" evidence="2">
    <location>
        <begin position="28"/>
        <end position="1162"/>
    </location>
</feature>
<comment type="caution">
    <text evidence="3">The sequence shown here is derived from an EMBL/GenBank/DDBJ whole genome shotgun (WGS) entry which is preliminary data.</text>
</comment>
<organism evidence="3 4">
    <name type="scientific">Folsomia candida</name>
    <name type="common">Springtail</name>
    <dbReference type="NCBI Taxonomy" id="158441"/>
    <lineage>
        <taxon>Eukaryota</taxon>
        <taxon>Metazoa</taxon>
        <taxon>Ecdysozoa</taxon>
        <taxon>Arthropoda</taxon>
        <taxon>Hexapoda</taxon>
        <taxon>Collembola</taxon>
        <taxon>Entomobryomorpha</taxon>
        <taxon>Isotomoidea</taxon>
        <taxon>Isotomidae</taxon>
        <taxon>Proisotominae</taxon>
        <taxon>Folsomia</taxon>
    </lineage>
</organism>
<keyword evidence="2" id="KW-0732">Signal</keyword>
<evidence type="ECO:0000313" key="4">
    <source>
        <dbReference type="Proteomes" id="UP000198287"/>
    </source>
</evidence>
<reference evidence="3 4" key="1">
    <citation type="submission" date="2015-12" db="EMBL/GenBank/DDBJ databases">
        <title>The genome of Folsomia candida.</title>
        <authorList>
            <person name="Faddeeva A."/>
            <person name="Derks M.F."/>
            <person name="Anvar Y."/>
            <person name="Smit S."/>
            <person name="Van Straalen N."/>
            <person name="Roelofs D."/>
        </authorList>
    </citation>
    <scope>NUCLEOTIDE SEQUENCE [LARGE SCALE GENOMIC DNA]</scope>
    <source>
        <strain evidence="3 4">VU population</strain>
        <tissue evidence="3">Whole body</tissue>
    </source>
</reference>
<feature type="signal peptide" evidence="2">
    <location>
        <begin position="1"/>
        <end position="27"/>
    </location>
</feature>
<keyword evidence="1" id="KW-0472">Membrane</keyword>
<gene>
    <name evidence="3" type="ORF">Fcan01_18033</name>
</gene>
<proteinExistence type="predicted"/>
<sequence>MGLKGYAKMQLLRAWAILAVFLHPTLTIDPHRLATILENNHIQLIDYFNVFKNCTLIAIYPVNASQPIQAEVPFILYTFNSKNGVLIETKFSLVTRRNPSNHCWASFAIFPETEPTLNLKAERSDFELNFIHPSWQNQFCIWATAIPRRDIAEYFGTVGYLAISRLGLREVLIISAKADKNVATKAPVNDSFLRMHYLNVYHIEGPSIERDHSQQWYFIECLPSECPMQLESVGRDVSRRNKYFWGADIIINNTLHRIDHSFSTRDQGVIPPWRKWYSLLPSLHTLQGFVSYWVLEDVIQHNFTKKYERLYAIPVIKKLSRFNLNRHSLIFIPHDLRQFSYVSCYQVKPKNTGIFSSLSSPFDHLTWLLLLVMSLTLSIVLSSLLDETVSNGALLAIGVCLENSLPGRLDGHKSMQYLFGIRSLITVSTIFVGTVLTNWYKTSFTMEMIVPITYASSWKNILEVDKIQILMPFDLLYEHQPTVTDDIQSRYWHFFETLNMRVFNSGQLSSSKFGKRLLNVTDIYLIESRGANYGNLSFLHESPVLPITYKEKINLQTLQTCGKVALMDTKDNIDALLTFLNDNPNRIKFFQREDNSFATTTRGWQMMQPVRNSYALYRLKVMISSGIFARWDRLFKLWKPDKLFHHYENWKHPRFDAGDTMQAETESALSTQEMDEMDVAPSPLMNPLLLNVIFSYLDAPTLKKSVRPVCTLWADLGAPFLGEIIGLAKFHPKLAKKVKLAASTCPCDWSEDLPENFVKTLPKFARHVEEFEVKINSSFLPGLHKVWQARRYRFQNLTKISIIICASYDENEFTIVTETYPKMENVKEISFTMADQYLPDQDDMAASICQKLLNAAPNVAEVEVKASFYLDFSPSKKLAKFSYTFVKFLDVETDEPVSFMDMDRVTEMLATCCGESLAELKLSHVAELNGDEEDDDGDIPEILSLPSLPSLTRLSLSAMEAYRLGDCLHMTNLPNLTHVTLVPSNKQYITLSDMFEHFRQPHVGITSLDLSAMYDGDEDNVTTAAKIVRLFPAVTKFQLKLTNLQSEDDDDDDDMDSGLTDTLRNFAAWELTSALVEMKNVESSGDVLATTKGLMGWKSLAHTEVRLCAAAGTIFIPGDAVKAVLLTCKAVKLVKMSGFVIKGKNKFQGFIEANHLPITLSE</sequence>
<keyword evidence="4" id="KW-1185">Reference proteome</keyword>
<feature type="transmembrane region" description="Helical" evidence="1">
    <location>
        <begin position="417"/>
        <end position="440"/>
    </location>
</feature>